<evidence type="ECO:0000313" key="3">
    <source>
        <dbReference type="Proteomes" id="UP000050443"/>
    </source>
</evidence>
<evidence type="ECO:0000256" key="1">
    <source>
        <dbReference type="SAM" id="SignalP"/>
    </source>
</evidence>
<accession>A0A0N8VMR7</accession>
<dbReference type="RefSeq" id="WP_082421282.1">
    <property type="nucleotide sequence ID" value="NZ_JRLF01000011.1"/>
</dbReference>
<keyword evidence="1" id="KW-0732">Signal</keyword>
<evidence type="ECO:0000313" key="2">
    <source>
        <dbReference type="EMBL" id="KQB40076.1"/>
    </source>
</evidence>
<dbReference type="Proteomes" id="UP000050443">
    <property type="component" value="Unassembled WGS sequence"/>
</dbReference>
<feature type="signal peptide" evidence="1">
    <location>
        <begin position="1"/>
        <end position="25"/>
    </location>
</feature>
<protein>
    <submittedName>
        <fullName evidence="2">Cna B 2 domain containing protein</fullName>
    </submittedName>
</protein>
<dbReference type="SUPFAM" id="SSF49464">
    <property type="entry name" value="Carboxypeptidase regulatory domain-like"/>
    <property type="match status" value="1"/>
</dbReference>
<organism evidence="2 3">
    <name type="scientific">Flavobacterium aquidurense</name>
    <dbReference type="NCBI Taxonomy" id="362413"/>
    <lineage>
        <taxon>Bacteria</taxon>
        <taxon>Pseudomonadati</taxon>
        <taxon>Bacteroidota</taxon>
        <taxon>Flavobacteriia</taxon>
        <taxon>Flavobacteriales</taxon>
        <taxon>Flavobacteriaceae</taxon>
        <taxon>Flavobacterium</taxon>
    </lineage>
</organism>
<dbReference type="OrthoDB" id="1360980at2"/>
<comment type="caution">
    <text evidence="2">The sequence shown here is derived from an EMBL/GenBank/DDBJ whole genome shotgun (WGS) entry which is preliminary data.</text>
</comment>
<dbReference type="PROSITE" id="PS51257">
    <property type="entry name" value="PROKAR_LIPOPROTEIN"/>
    <property type="match status" value="1"/>
</dbReference>
<dbReference type="InterPro" id="IPR008969">
    <property type="entry name" value="CarboxyPept-like_regulatory"/>
</dbReference>
<proteinExistence type="predicted"/>
<feature type="chain" id="PRO_5006033376" evidence="1">
    <location>
        <begin position="26"/>
        <end position="119"/>
    </location>
</feature>
<sequence>MQNKLILKIKLIILILLFCSCTNNTLSGHVYDYDTGEPLSNVQIDSNGNKTETDNNGYFDIKVKPNNTCKLSLKKEGYEAKKVNRKPDSIGLFSQGNLKNRKIYLFSKESDFSSKRSNY</sequence>
<dbReference type="Gene3D" id="2.60.40.1120">
    <property type="entry name" value="Carboxypeptidase-like, regulatory domain"/>
    <property type="match status" value="1"/>
</dbReference>
<dbReference type="Pfam" id="PF13715">
    <property type="entry name" value="CarbopepD_reg_2"/>
    <property type="match status" value="1"/>
</dbReference>
<gene>
    <name evidence="2" type="ORF">RC62_760</name>
</gene>
<reference evidence="2 3" key="1">
    <citation type="submission" date="2014-09" db="EMBL/GenBank/DDBJ databases">
        <title>Genome sequence of Flavobacterium aquidurense RC62.</title>
        <authorList>
            <person name="Kim J.F."/>
            <person name="Kwak M.-J."/>
        </authorList>
    </citation>
    <scope>NUCLEOTIDE SEQUENCE [LARGE SCALE GENOMIC DNA]</scope>
    <source>
        <strain evidence="2 3">RC62</strain>
    </source>
</reference>
<name>A0A0N8VMR7_9FLAO</name>
<dbReference type="PATRIC" id="fig|362413.3.peg.740"/>
<dbReference type="EMBL" id="JRLF01000011">
    <property type="protein sequence ID" value="KQB40076.1"/>
    <property type="molecule type" value="Genomic_DNA"/>
</dbReference>
<dbReference type="AlphaFoldDB" id="A0A0N8VMR7"/>